<organism evidence="4 5">
    <name type="scientific">Gordonia humi</name>
    <dbReference type="NCBI Taxonomy" id="686429"/>
    <lineage>
        <taxon>Bacteria</taxon>
        <taxon>Bacillati</taxon>
        <taxon>Actinomycetota</taxon>
        <taxon>Actinomycetes</taxon>
        <taxon>Mycobacteriales</taxon>
        <taxon>Gordoniaceae</taxon>
        <taxon>Gordonia</taxon>
    </lineage>
</organism>
<dbReference type="SUPFAM" id="SSF50475">
    <property type="entry name" value="FMN-binding split barrel"/>
    <property type="match status" value="1"/>
</dbReference>
<protein>
    <submittedName>
        <fullName evidence="4">Flavin reductase (DIM6/NTAB) family NADH-FMN oxidoreductase RutF</fullName>
    </submittedName>
</protein>
<keyword evidence="5" id="KW-1185">Reference proteome</keyword>
<dbReference type="RefSeq" id="WP_183370131.1">
    <property type="nucleotide sequence ID" value="NZ_BAABHL010000050.1"/>
</dbReference>
<evidence type="ECO:0000259" key="3">
    <source>
        <dbReference type="SMART" id="SM00903"/>
    </source>
</evidence>
<dbReference type="Proteomes" id="UP000551501">
    <property type="component" value="Unassembled WGS sequence"/>
</dbReference>
<evidence type="ECO:0000313" key="4">
    <source>
        <dbReference type="EMBL" id="MBB4135027.1"/>
    </source>
</evidence>
<dbReference type="GO" id="GO:0042602">
    <property type="term" value="F:riboflavin reductase (NADPH) activity"/>
    <property type="evidence" value="ECO:0007669"/>
    <property type="project" value="TreeGrafter"/>
</dbReference>
<keyword evidence="2" id="KW-0560">Oxidoreductase</keyword>
<comment type="caution">
    <text evidence="4">The sequence shown here is derived from an EMBL/GenBank/DDBJ whole genome shotgun (WGS) entry which is preliminary data.</text>
</comment>
<dbReference type="InterPro" id="IPR012349">
    <property type="entry name" value="Split_barrel_FMN-bd"/>
</dbReference>
<dbReference type="SMART" id="SM00903">
    <property type="entry name" value="Flavin_Reduct"/>
    <property type="match status" value="1"/>
</dbReference>
<dbReference type="InterPro" id="IPR050268">
    <property type="entry name" value="NADH-dep_flavin_reductase"/>
</dbReference>
<dbReference type="PANTHER" id="PTHR30466">
    <property type="entry name" value="FLAVIN REDUCTASE"/>
    <property type="match status" value="1"/>
</dbReference>
<proteinExistence type="inferred from homology"/>
<dbReference type="EMBL" id="JACIFP010000001">
    <property type="protein sequence ID" value="MBB4135027.1"/>
    <property type="molecule type" value="Genomic_DNA"/>
</dbReference>
<dbReference type="Pfam" id="PF01613">
    <property type="entry name" value="Flavin_Reduct"/>
    <property type="match status" value="1"/>
</dbReference>
<gene>
    <name evidence="4" type="ORF">BKA16_001579</name>
</gene>
<accession>A0A840F666</accession>
<evidence type="ECO:0000313" key="5">
    <source>
        <dbReference type="Proteomes" id="UP000551501"/>
    </source>
</evidence>
<dbReference type="AlphaFoldDB" id="A0A840F666"/>
<comment type="similarity">
    <text evidence="1">Belongs to the non-flavoprotein flavin reductase family.</text>
</comment>
<dbReference type="InterPro" id="IPR002563">
    <property type="entry name" value="Flavin_Rdtase-like_dom"/>
</dbReference>
<dbReference type="Gene3D" id="2.30.110.10">
    <property type="entry name" value="Electron Transport, Fmn-binding Protein, Chain A"/>
    <property type="match status" value="1"/>
</dbReference>
<sequence>MTPDLTPVSDEAALKRAYSCFPTGVVAVCRRTGEGDVGMSASSFATVSLEPALVSVCVRDESSTWPLLRSADRLGVSVFAAHQGDECRRLAGPTKSRFEDVHRSATPSGALFLAGAAAHLECSVLQEVPAGDHRVVLLRIHALSSDPNVEPLVFHASTFRALEARRARS</sequence>
<evidence type="ECO:0000256" key="1">
    <source>
        <dbReference type="ARBA" id="ARBA00008898"/>
    </source>
</evidence>
<feature type="domain" description="Flavin reductase like" evidence="3">
    <location>
        <begin position="18"/>
        <end position="161"/>
    </location>
</feature>
<name>A0A840F666_9ACTN</name>
<reference evidence="4 5" key="1">
    <citation type="submission" date="2020-08" db="EMBL/GenBank/DDBJ databases">
        <title>Sequencing the genomes of 1000 actinobacteria strains.</title>
        <authorList>
            <person name="Klenk H.-P."/>
        </authorList>
    </citation>
    <scope>NUCLEOTIDE SEQUENCE [LARGE SCALE GENOMIC DNA]</scope>
    <source>
        <strain evidence="4 5">DSM 45298</strain>
    </source>
</reference>
<evidence type="ECO:0000256" key="2">
    <source>
        <dbReference type="ARBA" id="ARBA00023002"/>
    </source>
</evidence>
<dbReference type="GO" id="GO:0010181">
    <property type="term" value="F:FMN binding"/>
    <property type="evidence" value="ECO:0007669"/>
    <property type="project" value="InterPro"/>
</dbReference>
<dbReference type="PANTHER" id="PTHR30466:SF11">
    <property type="entry name" value="FLAVIN-DEPENDENT MONOOXYGENASE, REDUCTASE SUBUNIT HSAB"/>
    <property type="match status" value="1"/>
</dbReference>